<dbReference type="Proteomes" id="UP001150924">
    <property type="component" value="Unassembled WGS sequence"/>
</dbReference>
<keyword evidence="3" id="KW-1185">Reference proteome</keyword>
<dbReference type="EMBL" id="JAPNKE010000002">
    <property type="protein sequence ID" value="MCY1013917.1"/>
    <property type="molecule type" value="Genomic_DNA"/>
</dbReference>
<sequence length="282" mass="30117">MVVEVEVGSTVPVVPVVPVIESVPPVSVVVGSEAVVPVLLLVSPVLVEAVSDAVPTVLVRSSPQPARRTTKNDPREATRVRMRSAILLRRAAAGALARGRATPLAADTTACTADSNGNTERARADGHRRERPRSRRPGSRASAAHEEKKFALPLKSSETFGARQLEHRRPAVSGRIPDETTWSAARRHPGEPRNALAGRTRGRASSFREVARFRYGQHDLGCSHCSAKDVRGCSRGYREHDGVSILKYARVAAMNRRCRLGGAGTHLSSGGTLGRGGVGIGR</sequence>
<feature type="compositionally biased region" description="Basic residues" evidence="1">
    <location>
        <begin position="129"/>
        <end position="138"/>
    </location>
</feature>
<protein>
    <submittedName>
        <fullName evidence="2">Uncharacterized protein</fullName>
    </submittedName>
</protein>
<organism evidence="2 3">
    <name type="scientific">Nannocystis pusilla</name>
    <dbReference type="NCBI Taxonomy" id="889268"/>
    <lineage>
        <taxon>Bacteria</taxon>
        <taxon>Pseudomonadati</taxon>
        <taxon>Myxococcota</taxon>
        <taxon>Polyangia</taxon>
        <taxon>Nannocystales</taxon>
        <taxon>Nannocystaceae</taxon>
        <taxon>Nannocystis</taxon>
    </lineage>
</organism>
<comment type="caution">
    <text evidence="2">The sequence shown here is derived from an EMBL/GenBank/DDBJ whole genome shotgun (WGS) entry which is preliminary data.</text>
</comment>
<evidence type="ECO:0000313" key="2">
    <source>
        <dbReference type="EMBL" id="MCY1013917.1"/>
    </source>
</evidence>
<evidence type="ECO:0000313" key="3">
    <source>
        <dbReference type="Proteomes" id="UP001150924"/>
    </source>
</evidence>
<gene>
    <name evidence="2" type="ORF">OV079_52010</name>
</gene>
<name>A0A9X3J2L0_9BACT</name>
<accession>A0A9X3J2L0</accession>
<evidence type="ECO:0000256" key="1">
    <source>
        <dbReference type="SAM" id="MobiDB-lite"/>
    </source>
</evidence>
<dbReference type="RefSeq" id="WP_267778092.1">
    <property type="nucleotide sequence ID" value="NZ_JAPNKE010000002.1"/>
</dbReference>
<feature type="compositionally biased region" description="Polar residues" evidence="1">
    <location>
        <begin position="109"/>
        <end position="119"/>
    </location>
</feature>
<feature type="region of interest" description="Disordered" evidence="1">
    <location>
        <begin position="102"/>
        <end position="150"/>
    </location>
</feature>
<dbReference type="AlphaFoldDB" id="A0A9X3J2L0"/>
<proteinExistence type="predicted"/>
<reference evidence="2" key="1">
    <citation type="submission" date="2022-11" db="EMBL/GenBank/DDBJ databases">
        <title>Minimal conservation of predation-associated metabolite biosynthetic gene clusters underscores biosynthetic potential of Myxococcota including descriptions for ten novel species: Archangium lansinium sp. nov., Myxococcus landrumus sp. nov., Nannocystis bai.</title>
        <authorList>
            <person name="Ahearne A."/>
            <person name="Stevens C."/>
            <person name="Phillips K."/>
        </authorList>
    </citation>
    <scope>NUCLEOTIDE SEQUENCE</scope>
    <source>
        <strain evidence="2">Na p29</strain>
    </source>
</reference>